<comment type="similarity">
    <text evidence="2 6">Belongs to the Mediator complex subunit 18 family.</text>
</comment>
<evidence type="ECO:0000256" key="4">
    <source>
        <dbReference type="ARBA" id="ARBA00023163"/>
    </source>
</evidence>
<evidence type="ECO:0000256" key="6">
    <source>
        <dbReference type="RuleBase" id="RU364150"/>
    </source>
</evidence>
<dbReference type="GO" id="GO:0003712">
    <property type="term" value="F:transcription coregulator activity"/>
    <property type="evidence" value="ECO:0007669"/>
    <property type="project" value="InterPro"/>
</dbReference>
<dbReference type="PANTHER" id="PTHR13321">
    <property type="entry name" value="MEDIATOR OF RNA POLYMERASE II TRANSCRIPTION, SUBUNIT 18"/>
    <property type="match status" value="1"/>
</dbReference>
<keyword evidence="7" id="KW-1185">Reference proteome</keyword>
<dbReference type="WBParaSite" id="nRc.2.0.1.t36848-RA">
    <property type="protein sequence ID" value="nRc.2.0.1.t36848-RA"/>
    <property type="gene ID" value="nRc.2.0.1.g36848"/>
</dbReference>
<keyword evidence="3 6" id="KW-0805">Transcription regulation</keyword>
<comment type="subunit">
    <text evidence="6">Component of the Mediator complex.</text>
</comment>
<keyword evidence="6" id="KW-0010">Activator</keyword>
<proteinExistence type="inferred from homology"/>
<dbReference type="AlphaFoldDB" id="A0A915KDH7"/>
<evidence type="ECO:0000313" key="8">
    <source>
        <dbReference type="WBParaSite" id="nRc.2.0.1.t36848-RA"/>
    </source>
</evidence>
<dbReference type="GO" id="GO:0006357">
    <property type="term" value="P:regulation of transcription by RNA polymerase II"/>
    <property type="evidence" value="ECO:0007669"/>
    <property type="project" value="InterPro"/>
</dbReference>
<evidence type="ECO:0000313" key="7">
    <source>
        <dbReference type="Proteomes" id="UP000887565"/>
    </source>
</evidence>
<dbReference type="Proteomes" id="UP000887565">
    <property type="component" value="Unplaced"/>
</dbReference>
<evidence type="ECO:0000256" key="5">
    <source>
        <dbReference type="ARBA" id="ARBA00023242"/>
    </source>
</evidence>
<dbReference type="GO" id="GO:0006369">
    <property type="term" value="P:termination of RNA polymerase II transcription"/>
    <property type="evidence" value="ECO:0007669"/>
    <property type="project" value="TreeGrafter"/>
</dbReference>
<keyword evidence="5 6" id="KW-0539">Nucleus</keyword>
<gene>
    <name evidence="6" type="primary">MED18</name>
</gene>
<dbReference type="OMA" id="FEYSVKG"/>
<sequence length="214" mass="23772">MSGGATHEYILQGSVIDSNVENLIQRIKGLADPKCETFLEHEMVFALKPMGSNPVQLHCRFDVNSDVNNRVHHLRYVGNIEPESSALMPAPSSTPGGAPMPVICRKVIESFVRTNDMMHFFRLTGFRFEYEFVAEGTIFTKGHLKITVTKISRLEKTGHSSTAQKMTGSHFVEMTAMGPSGDHNLAKSMRDFADQLSSVVKLEKVDYTPLIGQV</sequence>
<keyword evidence="4 6" id="KW-0804">Transcription</keyword>
<comment type="function">
    <text evidence="6">Component of the Mediator complex, a coactivator involved in the regulated transcription of nearly all RNA polymerase II-dependent genes. Mediator functions as a bridge to convey information from gene-specific regulatory proteins to the basal RNA polymerase II transcription machinery. Mediator is recruited to promoters by direct interactions with regulatory proteins and serves as a scaffold for the assembly of a functional preinitiation complex with RNA polymerase II and the general transcription factors.</text>
</comment>
<evidence type="ECO:0000256" key="1">
    <source>
        <dbReference type="ARBA" id="ARBA00004123"/>
    </source>
</evidence>
<reference evidence="8" key="1">
    <citation type="submission" date="2022-11" db="UniProtKB">
        <authorList>
            <consortium name="WormBaseParasite"/>
        </authorList>
    </citation>
    <scope>IDENTIFICATION</scope>
</reference>
<dbReference type="PANTHER" id="PTHR13321:SF2">
    <property type="entry name" value="MEDIATOR OF RNA POLYMERASE II TRANSCRIPTION SUBUNIT 18"/>
    <property type="match status" value="1"/>
</dbReference>
<dbReference type="InterPro" id="IPR019095">
    <property type="entry name" value="Mediator_Med18"/>
</dbReference>
<dbReference type="GO" id="GO:0016592">
    <property type="term" value="C:mediator complex"/>
    <property type="evidence" value="ECO:0007669"/>
    <property type="project" value="InterPro"/>
</dbReference>
<dbReference type="GO" id="GO:0070847">
    <property type="term" value="C:core mediator complex"/>
    <property type="evidence" value="ECO:0007669"/>
    <property type="project" value="TreeGrafter"/>
</dbReference>
<name>A0A915KDH7_ROMCU</name>
<evidence type="ECO:0000256" key="3">
    <source>
        <dbReference type="ARBA" id="ARBA00023015"/>
    </source>
</evidence>
<dbReference type="Gene3D" id="2.40.320.10">
    <property type="entry name" value="Hypothetical Protein Pfu-838710-001"/>
    <property type="match status" value="1"/>
</dbReference>
<protein>
    <recommendedName>
        <fullName evidence="6">Mediator of RNA polymerase II transcription subunit 18</fullName>
    </recommendedName>
    <alternativeName>
        <fullName evidence="6">Mediator complex subunit 18</fullName>
    </alternativeName>
</protein>
<comment type="subcellular location">
    <subcellularLocation>
        <location evidence="1 6">Nucleus</location>
    </subcellularLocation>
</comment>
<accession>A0A915KDH7</accession>
<evidence type="ECO:0000256" key="2">
    <source>
        <dbReference type="ARBA" id="ARBA00009814"/>
    </source>
</evidence>
<dbReference type="Pfam" id="PF09637">
    <property type="entry name" value="Med18"/>
    <property type="match status" value="1"/>
</dbReference>
<organism evidence="7 8">
    <name type="scientific">Romanomermis culicivorax</name>
    <name type="common">Nematode worm</name>
    <dbReference type="NCBI Taxonomy" id="13658"/>
    <lineage>
        <taxon>Eukaryota</taxon>
        <taxon>Metazoa</taxon>
        <taxon>Ecdysozoa</taxon>
        <taxon>Nematoda</taxon>
        <taxon>Enoplea</taxon>
        <taxon>Dorylaimia</taxon>
        <taxon>Mermithida</taxon>
        <taxon>Mermithoidea</taxon>
        <taxon>Mermithidae</taxon>
        <taxon>Romanomermis</taxon>
    </lineage>
</organism>